<keyword evidence="1" id="KW-0472">Membrane</keyword>
<reference evidence="2" key="1">
    <citation type="submission" date="2022-02" db="EMBL/GenBank/DDBJ databases">
        <title>Paenibacillus sp. MBLB1832 Whole Genome Shotgun Sequencing.</title>
        <authorList>
            <person name="Hwang C.Y."/>
            <person name="Cho E.-S."/>
            <person name="Seo M.-J."/>
        </authorList>
    </citation>
    <scope>NUCLEOTIDE SEQUENCE</scope>
    <source>
        <strain evidence="2">MBLB1832</strain>
    </source>
</reference>
<keyword evidence="3" id="KW-1185">Reference proteome</keyword>
<accession>A0AA96LNY5</accession>
<dbReference type="KEGG" id="proo:MJB10_19675"/>
<sequence>MFVPINELSEDSQVMLKELSERKEKLDRLKRLQPLLSILAGGTLLGVIYLFHRLVIMKAGGNAMVILDMLISNRWLCALMLVCLSLFLYASSRSKETDKAKSKYEDLRTEVIERFDASWLRDLKSEVRDHVSRYLSSEFDINIRYKS</sequence>
<dbReference type="Pfam" id="PF10864">
    <property type="entry name" value="DUF2663"/>
    <property type="match status" value="1"/>
</dbReference>
<dbReference type="EMBL" id="CP130319">
    <property type="protein sequence ID" value="WNR43314.1"/>
    <property type="molecule type" value="Genomic_DNA"/>
</dbReference>
<feature type="transmembrane region" description="Helical" evidence="1">
    <location>
        <begin position="71"/>
        <end position="91"/>
    </location>
</feature>
<keyword evidence="1" id="KW-1133">Transmembrane helix</keyword>
<evidence type="ECO:0000313" key="3">
    <source>
        <dbReference type="Proteomes" id="UP001304650"/>
    </source>
</evidence>
<evidence type="ECO:0000256" key="1">
    <source>
        <dbReference type="SAM" id="Phobius"/>
    </source>
</evidence>
<proteinExistence type="predicted"/>
<dbReference type="Proteomes" id="UP001304650">
    <property type="component" value="Chromosome"/>
</dbReference>
<dbReference type="AlphaFoldDB" id="A0AA96LNY5"/>
<name>A0AA96LNY5_9BACL</name>
<keyword evidence="1" id="KW-0812">Transmembrane</keyword>
<evidence type="ECO:0000313" key="2">
    <source>
        <dbReference type="EMBL" id="WNR43314.1"/>
    </source>
</evidence>
<feature type="transmembrane region" description="Helical" evidence="1">
    <location>
        <begin position="32"/>
        <end position="51"/>
    </location>
</feature>
<gene>
    <name evidence="2" type="ORF">MJB10_19675</name>
</gene>
<dbReference type="InterPro" id="IPR020210">
    <property type="entry name" value="Uncharacterised_YpbF_TM"/>
</dbReference>
<dbReference type="RefSeq" id="WP_314797467.1">
    <property type="nucleotide sequence ID" value="NZ_CP130319.1"/>
</dbReference>
<protein>
    <submittedName>
        <fullName evidence="2">DUF2663 family protein</fullName>
    </submittedName>
</protein>
<organism evidence="2 3">
    <name type="scientific">Paenibacillus roseopurpureus</name>
    <dbReference type="NCBI Taxonomy" id="2918901"/>
    <lineage>
        <taxon>Bacteria</taxon>
        <taxon>Bacillati</taxon>
        <taxon>Bacillota</taxon>
        <taxon>Bacilli</taxon>
        <taxon>Bacillales</taxon>
        <taxon>Paenibacillaceae</taxon>
        <taxon>Paenibacillus</taxon>
    </lineage>
</organism>